<dbReference type="RefSeq" id="WP_183796025.1">
    <property type="nucleotide sequence ID" value="NZ_JACIDU010000051.1"/>
</dbReference>
<name>A0A7W6K8J9_9HYPH</name>
<reference evidence="1 2" key="1">
    <citation type="submission" date="2020-08" db="EMBL/GenBank/DDBJ databases">
        <title>Genomic Encyclopedia of Type Strains, Phase IV (KMG-IV): sequencing the most valuable type-strain genomes for metagenomic binning, comparative biology and taxonomic classification.</title>
        <authorList>
            <person name="Goeker M."/>
        </authorList>
    </citation>
    <scope>NUCLEOTIDE SEQUENCE [LARGE SCALE GENOMIC DNA]</scope>
    <source>
        <strain evidence="1 2">DSM 26385</strain>
    </source>
</reference>
<sequence length="281" mass="31818">MVAEQHAASAVDIVERASRLRDPIKTKDGRNNISGREAYFLRAVARRVRAREPSDFTRSGEWLDIAEKMLGADRKVGAKTVPYIRFNCERLALSLARYYFARASDENDPHNLLANRIFDSASDLASRLEFSRGKITCEDEPSKTLPASTQVNIAINLLQVLVVARTRSEFGFEEASECPIDDSDLAFCLSVITENTDYNERVAELGFSLKKRDFESEPEVICSALILRYTAAASKILKSPKAWYPRRASDVDRLFASEIVGNITLYDSERYRVLSEFLKLW</sequence>
<gene>
    <name evidence="1" type="ORF">GGQ66_004616</name>
</gene>
<evidence type="ECO:0000313" key="2">
    <source>
        <dbReference type="Proteomes" id="UP000584824"/>
    </source>
</evidence>
<protein>
    <submittedName>
        <fullName evidence="1">Uncharacterized protein</fullName>
    </submittedName>
</protein>
<accession>A0A7W6K8J9</accession>
<dbReference type="Proteomes" id="UP000584824">
    <property type="component" value="Unassembled WGS sequence"/>
</dbReference>
<comment type="caution">
    <text evidence="1">The sequence shown here is derived from an EMBL/GenBank/DDBJ whole genome shotgun (WGS) entry which is preliminary data.</text>
</comment>
<evidence type="ECO:0000313" key="1">
    <source>
        <dbReference type="EMBL" id="MBB4106022.1"/>
    </source>
</evidence>
<dbReference type="EMBL" id="JACIDU010000051">
    <property type="protein sequence ID" value="MBB4106022.1"/>
    <property type="molecule type" value="Genomic_DNA"/>
</dbReference>
<organism evidence="1 2">
    <name type="scientific">Allorhizobium borbori</name>
    <dbReference type="NCBI Taxonomy" id="485907"/>
    <lineage>
        <taxon>Bacteria</taxon>
        <taxon>Pseudomonadati</taxon>
        <taxon>Pseudomonadota</taxon>
        <taxon>Alphaproteobacteria</taxon>
        <taxon>Hyphomicrobiales</taxon>
        <taxon>Rhizobiaceae</taxon>
        <taxon>Rhizobium/Agrobacterium group</taxon>
        <taxon>Allorhizobium</taxon>
    </lineage>
</organism>
<keyword evidence="2" id="KW-1185">Reference proteome</keyword>
<dbReference type="AlphaFoldDB" id="A0A7W6K8J9"/>
<proteinExistence type="predicted"/>